<keyword evidence="2" id="KW-0732">Signal</keyword>
<dbReference type="PANTHER" id="PTHR11365:SF23">
    <property type="entry name" value="HYPOTHETICAL 5-OXOPROLINASE (EUROFUNG)-RELATED"/>
    <property type="match status" value="1"/>
</dbReference>
<evidence type="ECO:0000259" key="6">
    <source>
        <dbReference type="Pfam" id="PF19278"/>
    </source>
</evidence>
<comment type="caution">
    <text evidence="7">The sequence shown here is derived from an EMBL/GenBank/DDBJ whole genome shotgun (WGS) entry which is preliminary data.</text>
</comment>
<evidence type="ECO:0000259" key="4">
    <source>
        <dbReference type="Pfam" id="PF02538"/>
    </source>
</evidence>
<dbReference type="Pfam" id="PF02538">
    <property type="entry name" value="Hydantoinase_B"/>
    <property type="match status" value="1"/>
</dbReference>
<evidence type="ECO:0000256" key="1">
    <source>
        <dbReference type="ARBA" id="ARBA00010403"/>
    </source>
</evidence>
<dbReference type="Proteomes" id="UP000593566">
    <property type="component" value="Unassembled WGS sequence"/>
</dbReference>
<feature type="domain" description="Hydantoinase B/oxoprolinase" evidence="4">
    <location>
        <begin position="854"/>
        <end position="1373"/>
    </location>
</feature>
<dbReference type="GO" id="GO:0005829">
    <property type="term" value="C:cytosol"/>
    <property type="evidence" value="ECO:0007669"/>
    <property type="project" value="TreeGrafter"/>
</dbReference>
<evidence type="ECO:0000259" key="5">
    <source>
        <dbReference type="Pfam" id="PF05378"/>
    </source>
</evidence>
<evidence type="ECO:0008006" key="9">
    <source>
        <dbReference type="Google" id="ProtNLM"/>
    </source>
</evidence>
<dbReference type="Pfam" id="PF05378">
    <property type="entry name" value="Hydant_A_N"/>
    <property type="match status" value="1"/>
</dbReference>
<feature type="chain" id="PRO_5034655020" description="5-oxoprolinase" evidence="2">
    <location>
        <begin position="18"/>
        <end position="1491"/>
    </location>
</feature>
<dbReference type="GO" id="GO:0006749">
    <property type="term" value="P:glutathione metabolic process"/>
    <property type="evidence" value="ECO:0007669"/>
    <property type="project" value="TreeGrafter"/>
</dbReference>
<feature type="domain" description="Hydantoinase A/oxoprolinase" evidence="3">
    <location>
        <begin position="359"/>
        <end position="644"/>
    </location>
</feature>
<proteinExistence type="inferred from homology"/>
<evidence type="ECO:0000256" key="2">
    <source>
        <dbReference type="SAM" id="SignalP"/>
    </source>
</evidence>
<evidence type="ECO:0000313" key="7">
    <source>
        <dbReference type="EMBL" id="KAF6223199.1"/>
    </source>
</evidence>
<reference evidence="7 8" key="1">
    <citation type="journal article" date="2020" name="Genomics">
        <title>Complete, high-quality genomes from long-read metagenomic sequencing of two wolf lichen thalli reveals enigmatic genome architecture.</title>
        <authorList>
            <person name="McKenzie S.K."/>
            <person name="Walston R.F."/>
            <person name="Allen J.L."/>
        </authorList>
    </citation>
    <scope>NUCLEOTIDE SEQUENCE [LARGE SCALE GENOMIC DNA]</scope>
    <source>
        <strain evidence="7">WasteWater1</strain>
    </source>
</reference>
<feature type="signal peptide" evidence="2">
    <location>
        <begin position="1"/>
        <end position="17"/>
    </location>
</feature>
<feature type="domain" description="Hydantoinase/oxoprolinase N-terminal" evidence="5">
    <location>
        <begin position="157"/>
        <end position="337"/>
    </location>
</feature>
<dbReference type="GeneID" id="59328460"/>
<gene>
    <name evidence="7" type="ORF">HO133_000041</name>
</gene>
<keyword evidence="8" id="KW-1185">Reference proteome</keyword>
<dbReference type="InterPro" id="IPR049517">
    <property type="entry name" value="ACX-like_C"/>
</dbReference>
<evidence type="ECO:0000259" key="3">
    <source>
        <dbReference type="Pfam" id="PF01968"/>
    </source>
</evidence>
<dbReference type="RefSeq" id="XP_037152416.1">
    <property type="nucleotide sequence ID" value="XM_037290981.1"/>
</dbReference>
<dbReference type="SUPFAM" id="SSF53067">
    <property type="entry name" value="Actin-like ATPase domain"/>
    <property type="match status" value="1"/>
</dbReference>
<name>A0A8H6CGQ7_9LECA</name>
<dbReference type="EMBL" id="JACCJB010000010">
    <property type="protein sequence ID" value="KAF6223199.1"/>
    <property type="molecule type" value="Genomic_DNA"/>
</dbReference>
<dbReference type="InterPro" id="IPR008040">
    <property type="entry name" value="Hydant_A_N"/>
</dbReference>
<dbReference type="PANTHER" id="PTHR11365">
    <property type="entry name" value="5-OXOPROLINASE RELATED"/>
    <property type="match status" value="1"/>
</dbReference>
<protein>
    <recommendedName>
        <fullName evidence="9">5-oxoprolinase</fullName>
    </recommendedName>
</protein>
<dbReference type="Pfam" id="PF19278">
    <property type="entry name" value="Hydant_A_C"/>
    <property type="match status" value="1"/>
</dbReference>
<evidence type="ECO:0000313" key="8">
    <source>
        <dbReference type="Proteomes" id="UP000593566"/>
    </source>
</evidence>
<dbReference type="InterPro" id="IPR003692">
    <property type="entry name" value="Hydantoinase_B"/>
</dbReference>
<feature type="domain" description="Acetophenone carboxylase-like C-terminal" evidence="6">
    <location>
        <begin position="658"/>
        <end position="830"/>
    </location>
</feature>
<comment type="similarity">
    <text evidence="1">Belongs to the oxoprolinase family.</text>
</comment>
<dbReference type="GO" id="GO:0017168">
    <property type="term" value="F:5-oxoprolinase (ATP-hydrolyzing) activity"/>
    <property type="evidence" value="ECO:0007669"/>
    <property type="project" value="TreeGrafter"/>
</dbReference>
<dbReference type="InterPro" id="IPR002821">
    <property type="entry name" value="Hydantoinase_A"/>
</dbReference>
<organism evidence="7 8">
    <name type="scientific">Letharia lupina</name>
    <dbReference type="NCBI Taxonomy" id="560253"/>
    <lineage>
        <taxon>Eukaryota</taxon>
        <taxon>Fungi</taxon>
        <taxon>Dikarya</taxon>
        <taxon>Ascomycota</taxon>
        <taxon>Pezizomycotina</taxon>
        <taxon>Lecanoromycetes</taxon>
        <taxon>OSLEUM clade</taxon>
        <taxon>Lecanoromycetidae</taxon>
        <taxon>Lecanorales</taxon>
        <taxon>Lecanorineae</taxon>
        <taxon>Parmeliaceae</taxon>
        <taxon>Letharia</taxon>
    </lineage>
</organism>
<dbReference type="InterPro" id="IPR043129">
    <property type="entry name" value="ATPase_NBD"/>
</dbReference>
<dbReference type="InterPro" id="IPR045079">
    <property type="entry name" value="Oxoprolinase-like"/>
</dbReference>
<sequence>MIFSLFILTIFPLYVFARPSGCHTKKDAIGEACSFVTDQDYRYYQCNTAWLKMTENKGRNIAMWGDLNVDKKAQATVILDLEISNKCWCVSEYLCHTMSTKENKVESRMPGLTHINVNSKTVFYLLFLPSTYNRFAARIPLSAPPVPILRMGSPSYRLGVDVGGTFTDLLLLREDTGETLRAKVPSTPEDQSLAVIRGKDQILSKIPKGADTVLHVVNHGTTVATNVILEQKGAKVALVVTEGYKDILQTRRSQVPGNLASWIIWPKPEPLAPLELTVEAPGRLATDGTEVRTFDEAIFEKKFRPIVNEKPDAVTISLINSFANPAHEQAAKRVVAKLLPDTSISISSEVLPELMEYERTITTVVNSYVEPSVRNYLSNLLLSLEGKAKHLRILRSDGGLSSVSLASRFPVTWVLSGPAGGVSGVVSVVADQTRFKNLITLDMGGTSTDVALIENGVPRIRRETKVADLVVKAPSVDVRTVGAGGGSIARVPEVTKALRVGPESAGAVPGPACYGKGGSTATVTDANAVLGYLPRSLLGGTFDLDLDAAKRAVQQVADGLGIGLYEAAEGILKVSNETMYGALRLVSVEQGYDPRDFSLVAFGGAGPLHANSLGKLLGAFPVIIPPSPGVLCAFGDAMTLLRHEVGKTFIRVLQQTDKQEILGAFDELLGHAKAVMRDEQGVPEEKQLHKFQADLRYNGQAINIPVNVDLESLRTIGLPYLQELFEAEHVKLFTYRLSSDVELVNLRVIAEELKTDLPIKKLEHATSINPPDSSVSSKTNLIFEGKEFLDSPIWDRLSLKNGHAVLGPCIISEMDSNTVVLPGFRAEVDPVGNILIYHVRDKEDPENPDIKELDTVTVDIFENALRNARNEMDTLMTRTTMSPAIREQQDEFNVIAEPTGKMVVGQFGSFIGQFLNVWKDTIEPGDIFLTNDPYSVSGAVSHHNDWLILMPIHVNEKLIAWTANFGHMTDVGGSVPGSLPCAASSIFEEGIQIPITKVASKGVWNEDLMEVIYRNVRLPDWNRGDVRALVAACTIAGKRMTELYTRFGDTVYFAAIDELLSRNRKAVSSIINTSIADEPAYFEDWIDDDGQGVGPWKLACTMFKKDGRLMFDFSGTDPQSPSSINFYLSVNMFKMFVGVYLLVVYDSSVVANDGFHDLIDVHIPEGSLLKPIRPAAVSCRTHFLARVMDVLSALLGQKSPEFMTAAGFSDSPHLMYSGYRQSGEWFQLYWIGFGGIPGRPIGDGPDGHCLWPAMKAIPNEFLELYYPLRIEVFNTVADSGGPGLYRGGNAQRIFWRFLEDGFISIHDDRWLSKPWGVLGGEPGSRSTKVLVKYSKDQENPPREALGSKQDRIKVSNGDVLEWITWGGGGWGDPLKRDPEAVALEVRRRLVTAEGARRYGVVLHGNCTIDAKGTASLREEMRVAPLRERGGEEVFNRGGSWEELRTNCLEETGLAAPIPPWEVNLRGPMTQLPWFKEWKDKHSHQARRQRSI</sequence>
<accession>A0A8H6CGQ7</accession>
<dbReference type="Pfam" id="PF01968">
    <property type="entry name" value="Hydantoinase_A"/>
    <property type="match status" value="1"/>
</dbReference>